<feature type="signal peptide" evidence="1">
    <location>
        <begin position="1"/>
        <end position="20"/>
    </location>
</feature>
<organism evidence="2">
    <name type="scientific">Cacopsylla melanoneura</name>
    <dbReference type="NCBI Taxonomy" id="428564"/>
    <lineage>
        <taxon>Eukaryota</taxon>
        <taxon>Metazoa</taxon>
        <taxon>Ecdysozoa</taxon>
        <taxon>Arthropoda</taxon>
        <taxon>Hexapoda</taxon>
        <taxon>Insecta</taxon>
        <taxon>Pterygota</taxon>
        <taxon>Neoptera</taxon>
        <taxon>Paraneoptera</taxon>
        <taxon>Hemiptera</taxon>
        <taxon>Sternorrhyncha</taxon>
        <taxon>Psylloidea</taxon>
        <taxon>Psyllidae</taxon>
        <taxon>Psyllinae</taxon>
        <taxon>Cacopsylla</taxon>
    </lineage>
</organism>
<proteinExistence type="predicted"/>
<feature type="chain" id="PRO_5034590403" description="Secreted protein" evidence="1">
    <location>
        <begin position="21"/>
        <end position="102"/>
    </location>
</feature>
<dbReference type="EMBL" id="HBUF01616945">
    <property type="protein sequence ID" value="CAG6780111.1"/>
    <property type="molecule type" value="Transcribed_RNA"/>
</dbReference>
<accession>A0A8D9BER0</accession>
<protein>
    <recommendedName>
        <fullName evidence="3">Secreted protein</fullName>
    </recommendedName>
</protein>
<dbReference type="AlphaFoldDB" id="A0A8D9BER0"/>
<evidence type="ECO:0000313" key="2">
    <source>
        <dbReference type="EMBL" id="CAG6780111.1"/>
    </source>
</evidence>
<keyword evidence="1" id="KW-0732">Signal</keyword>
<name>A0A8D9BER0_9HEMI</name>
<reference evidence="2" key="1">
    <citation type="submission" date="2021-05" db="EMBL/GenBank/DDBJ databases">
        <authorList>
            <person name="Alioto T."/>
            <person name="Alioto T."/>
            <person name="Gomez Garrido J."/>
        </authorList>
    </citation>
    <scope>NUCLEOTIDE SEQUENCE</scope>
</reference>
<sequence>MCTPQWCLCLVLCTPQWCLTLPECFFQFLTGHTPHGGHVGRIVPELGSRLAQVPLVLDRRYVPVPRVKLFVAVRAPHRSTGRVRLVHDDPDDVVGRRTVTLG</sequence>
<evidence type="ECO:0008006" key="3">
    <source>
        <dbReference type="Google" id="ProtNLM"/>
    </source>
</evidence>
<evidence type="ECO:0000256" key="1">
    <source>
        <dbReference type="SAM" id="SignalP"/>
    </source>
</evidence>